<evidence type="ECO:0000313" key="6">
    <source>
        <dbReference type="Proteomes" id="UP000019763"/>
    </source>
</evidence>
<evidence type="ECO:0000256" key="3">
    <source>
        <dbReference type="ARBA" id="ARBA00038295"/>
    </source>
</evidence>
<dbReference type="EMBL" id="AFNH02000745">
    <property type="protein sequence ID" value="EZG57121.1"/>
    <property type="molecule type" value="Genomic_DNA"/>
</dbReference>
<organism evidence="5 6">
    <name type="scientific">Gregarina niphandrodes</name>
    <name type="common">Septate eugregarine</name>
    <dbReference type="NCBI Taxonomy" id="110365"/>
    <lineage>
        <taxon>Eukaryota</taxon>
        <taxon>Sar</taxon>
        <taxon>Alveolata</taxon>
        <taxon>Apicomplexa</taxon>
        <taxon>Conoidasida</taxon>
        <taxon>Gregarinasina</taxon>
        <taxon>Eugregarinorida</taxon>
        <taxon>Gregarinidae</taxon>
        <taxon>Gregarina</taxon>
    </lineage>
</organism>
<dbReference type="OrthoDB" id="21413at2759"/>
<dbReference type="GO" id="GO:0003682">
    <property type="term" value="F:chromatin binding"/>
    <property type="evidence" value="ECO:0007669"/>
    <property type="project" value="TreeGrafter"/>
</dbReference>
<dbReference type="InterPro" id="IPR009053">
    <property type="entry name" value="Prefoldin"/>
</dbReference>
<dbReference type="GeneID" id="22913521"/>
<keyword evidence="6" id="KW-1185">Reference proteome</keyword>
<comment type="similarity">
    <text evidence="3">Belongs to the RNA polymerase II subunit 5-mediating protein family.</text>
</comment>
<evidence type="ECO:0000256" key="4">
    <source>
        <dbReference type="SAM" id="Coils"/>
    </source>
</evidence>
<feature type="coiled-coil region" evidence="4">
    <location>
        <begin position="76"/>
        <end position="103"/>
    </location>
</feature>
<gene>
    <name evidence="5" type="ORF">GNI_099410</name>
</gene>
<dbReference type="GO" id="GO:0005634">
    <property type="term" value="C:nucleus"/>
    <property type="evidence" value="ECO:0007669"/>
    <property type="project" value="UniProtKB-SubCell"/>
</dbReference>
<comment type="caution">
    <text evidence="5">The sequence shown here is derived from an EMBL/GenBank/DDBJ whole genome shotgun (WGS) entry which is preliminary data.</text>
</comment>
<dbReference type="GO" id="GO:0003714">
    <property type="term" value="F:transcription corepressor activity"/>
    <property type="evidence" value="ECO:0007669"/>
    <property type="project" value="TreeGrafter"/>
</dbReference>
<evidence type="ECO:0000256" key="1">
    <source>
        <dbReference type="ARBA" id="ARBA00004123"/>
    </source>
</evidence>
<dbReference type="Gene3D" id="1.10.287.370">
    <property type="match status" value="1"/>
</dbReference>
<dbReference type="AlphaFoldDB" id="A0A023B4P7"/>
<dbReference type="Proteomes" id="UP000019763">
    <property type="component" value="Unassembled WGS sequence"/>
</dbReference>
<dbReference type="PANTHER" id="PTHR15111:SF0">
    <property type="entry name" value="UNCONVENTIONAL PREFOLDIN RPB5 INTERACTOR 1"/>
    <property type="match status" value="1"/>
</dbReference>
<dbReference type="GO" id="GO:0000122">
    <property type="term" value="P:negative regulation of transcription by RNA polymerase II"/>
    <property type="evidence" value="ECO:0007669"/>
    <property type="project" value="TreeGrafter"/>
</dbReference>
<dbReference type="SUPFAM" id="SSF46579">
    <property type="entry name" value="Prefoldin"/>
    <property type="match status" value="1"/>
</dbReference>
<dbReference type="InterPro" id="IPR052255">
    <property type="entry name" value="RNA_pol_II_subunit5-mediator"/>
</dbReference>
<dbReference type="VEuPathDB" id="CryptoDB:GNI_099410"/>
<evidence type="ECO:0000313" key="5">
    <source>
        <dbReference type="EMBL" id="EZG57121.1"/>
    </source>
</evidence>
<keyword evidence="4" id="KW-0175">Coiled coil</keyword>
<dbReference type="Pfam" id="PF02996">
    <property type="entry name" value="Prefoldin"/>
    <property type="match status" value="1"/>
</dbReference>
<evidence type="ECO:0000256" key="2">
    <source>
        <dbReference type="ARBA" id="ARBA00023242"/>
    </source>
</evidence>
<comment type="subcellular location">
    <subcellularLocation>
        <location evidence="1">Nucleus</location>
    </subcellularLocation>
</comment>
<dbReference type="PANTHER" id="PTHR15111">
    <property type="entry name" value="RNA POLYMERASE II SUBUNIT 5-MEDIATING PROTEIN NNX3"/>
    <property type="match status" value="1"/>
</dbReference>
<protein>
    <submittedName>
        <fullName evidence="5">Prefoldin subunit</fullName>
    </submittedName>
</protein>
<sequence length="225" mass="25530">MELHQLQQDYKALELQLQDLNTKSNYQILVPVCGSNQVLIPGRIINTNAVLCQLAQDHFVRRTPDNCHHKSVTQRRQMADALLENHDRQIKDLQDKQNVLQQERSSETIQTAKGSVTRNAEGYLEIIEREDDVSRHSKAQSIEEVKSIAETEQPKDQITKPKSLVGEVVERDPPVRNAVVKCVPVIGRVPLVERMPAAERNPTTVAPTPTETIQKKSRFAQEFGR</sequence>
<keyword evidence="2" id="KW-0539">Nucleus</keyword>
<dbReference type="RefSeq" id="XP_011131104.1">
    <property type="nucleotide sequence ID" value="XM_011132802.1"/>
</dbReference>
<dbReference type="GO" id="GO:0019212">
    <property type="term" value="F:phosphatase inhibitor activity"/>
    <property type="evidence" value="ECO:0007669"/>
    <property type="project" value="TreeGrafter"/>
</dbReference>
<proteinExistence type="inferred from homology"/>
<name>A0A023B4P7_GRENI</name>
<accession>A0A023B4P7</accession>
<dbReference type="InterPro" id="IPR004127">
    <property type="entry name" value="Prefoldin_subunit_alpha"/>
</dbReference>
<reference evidence="5" key="1">
    <citation type="submission" date="2013-12" db="EMBL/GenBank/DDBJ databases">
        <authorList>
            <person name="Omoto C.K."/>
            <person name="Sibley D."/>
            <person name="Venepally P."/>
            <person name="Hadjithomas M."/>
            <person name="Karamycheva S."/>
            <person name="Brunk B."/>
            <person name="Roos D."/>
            <person name="Caler E."/>
            <person name="Lorenzi H."/>
        </authorList>
    </citation>
    <scope>NUCLEOTIDE SEQUENCE</scope>
</reference>